<evidence type="ECO:0000256" key="1">
    <source>
        <dbReference type="SAM" id="SignalP"/>
    </source>
</evidence>
<sequence length="411" mass="44281">MIKSGLALATALTLAATFPQGAQARNWTLQQETAGNSFYDDYWWWPYGDPTHGTVSYQSEANAIAQNLSYVDKTTGRFVMRMDSDNFVSPSSEGRASVRIHSKETMRDGLLIIKISHMPIGCGTWPAVWTATTQTWPIGGEIDIIEGVSATSTSSTSNLASLHTTDGCGIPEGRYQNSTGYSYQQNCAYQPGCSQRFSQDNTFGAGFNKAGGGYFAMLRDTASGGNGISVYFWPDSTPKSQIPSAVRAPPGAAPRRVITSPYDLAPGGDNNTVNKLPDKTYDWGIPAAFFPNTAPGATFEGAQCEMDRYYDADHTIIINLSACGDWAGQVWSQSPGCAALAPTCDEYVRNNPHAFEDARFEIDYIRVYGSQNSQGAGSVILGKGRRSRRPGPVTLVGSVLAVSLLAGLWAF</sequence>
<dbReference type="GO" id="GO:0004553">
    <property type="term" value="F:hydrolase activity, hydrolyzing O-glycosyl compounds"/>
    <property type="evidence" value="ECO:0007669"/>
    <property type="project" value="InterPro"/>
</dbReference>
<feature type="chain" id="PRO_5042879132" description="GH16 domain-containing protein" evidence="1">
    <location>
        <begin position="25"/>
        <end position="411"/>
    </location>
</feature>
<proteinExistence type="predicted"/>
<accession>A0AAN6G6Q3</accession>
<dbReference type="PANTHER" id="PTHR10963">
    <property type="entry name" value="GLYCOSYL HYDROLASE-RELATED"/>
    <property type="match status" value="1"/>
</dbReference>
<protein>
    <recommendedName>
        <fullName evidence="2">GH16 domain-containing protein</fullName>
    </recommendedName>
</protein>
<gene>
    <name evidence="3" type="ORF">OC842_006034</name>
</gene>
<dbReference type="InterPro" id="IPR050546">
    <property type="entry name" value="Glycosyl_Hydrlase_16"/>
</dbReference>
<dbReference type="GO" id="GO:0009251">
    <property type="term" value="P:glucan catabolic process"/>
    <property type="evidence" value="ECO:0007669"/>
    <property type="project" value="TreeGrafter"/>
</dbReference>
<dbReference type="EMBL" id="JAPDMQ010000490">
    <property type="protein sequence ID" value="KAK0523773.1"/>
    <property type="molecule type" value="Genomic_DNA"/>
</dbReference>
<dbReference type="SUPFAM" id="SSF49899">
    <property type="entry name" value="Concanavalin A-like lectins/glucanases"/>
    <property type="match status" value="1"/>
</dbReference>
<reference evidence="3" key="1">
    <citation type="journal article" date="2023" name="PhytoFront">
        <title>Draft Genome Resources of Seven Strains of Tilletia horrida, Causal Agent of Kernel Smut of Rice.</title>
        <authorList>
            <person name="Khanal S."/>
            <person name="Antony Babu S."/>
            <person name="Zhou X.G."/>
        </authorList>
    </citation>
    <scope>NUCLEOTIDE SEQUENCE</scope>
    <source>
        <strain evidence="3">TX3</strain>
    </source>
</reference>
<evidence type="ECO:0000313" key="4">
    <source>
        <dbReference type="Proteomes" id="UP001176521"/>
    </source>
</evidence>
<comment type="caution">
    <text evidence="3">The sequence shown here is derived from an EMBL/GenBank/DDBJ whole genome shotgun (WGS) entry which is preliminary data.</text>
</comment>
<dbReference type="PROSITE" id="PS51762">
    <property type="entry name" value="GH16_2"/>
    <property type="match status" value="1"/>
</dbReference>
<evidence type="ECO:0000259" key="2">
    <source>
        <dbReference type="PROSITE" id="PS51762"/>
    </source>
</evidence>
<keyword evidence="1" id="KW-0732">Signal</keyword>
<dbReference type="InterPro" id="IPR000757">
    <property type="entry name" value="Beta-glucanase-like"/>
</dbReference>
<keyword evidence="4" id="KW-1185">Reference proteome</keyword>
<dbReference type="InterPro" id="IPR013320">
    <property type="entry name" value="ConA-like_dom_sf"/>
</dbReference>
<name>A0AAN6G6Q3_9BASI</name>
<dbReference type="Gene3D" id="2.60.120.200">
    <property type="match status" value="1"/>
</dbReference>
<dbReference type="Proteomes" id="UP001176521">
    <property type="component" value="Unassembled WGS sequence"/>
</dbReference>
<evidence type="ECO:0000313" key="3">
    <source>
        <dbReference type="EMBL" id="KAK0523773.1"/>
    </source>
</evidence>
<dbReference type="AlphaFoldDB" id="A0AAN6G6Q3"/>
<dbReference type="Pfam" id="PF26113">
    <property type="entry name" value="GH16_XgeA"/>
    <property type="match status" value="2"/>
</dbReference>
<organism evidence="3 4">
    <name type="scientific">Tilletia horrida</name>
    <dbReference type="NCBI Taxonomy" id="155126"/>
    <lineage>
        <taxon>Eukaryota</taxon>
        <taxon>Fungi</taxon>
        <taxon>Dikarya</taxon>
        <taxon>Basidiomycota</taxon>
        <taxon>Ustilaginomycotina</taxon>
        <taxon>Exobasidiomycetes</taxon>
        <taxon>Tilletiales</taxon>
        <taxon>Tilletiaceae</taxon>
        <taxon>Tilletia</taxon>
    </lineage>
</organism>
<feature type="signal peptide" evidence="1">
    <location>
        <begin position="1"/>
        <end position="24"/>
    </location>
</feature>
<feature type="domain" description="GH16" evidence="2">
    <location>
        <begin position="12"/>
        <end position="288"/>
    </location>
</feature>
<dbReference type="PANTHER" id="PTHR10963:SF24">
    <property type="entry name" value="GLYCOSIDASE C21B10.07-RELATED"/>
    <property type="match status" value="1"/>
</dbReference>